<reference evidence="1 2" key="1">
    <citation type="submission" date="2021-09" db="EMBL/GenBank/DDBJ databases">
        <title>Genomic insights and catalytic innovation underlie evolution of tropane alkaloids biosynthesis.</title>
        <authorList>
            <person name="Wang Y.-J."/>
            <person name="Tian T."/>
            <person name="Huang J.-P."/>
            <person name="Huang S.-X."/>
        </authorList>
    </citation>
    <scope>NUCLEOTIDE SEQUENCE [LARGE SCALE GENOMIC DNA]</scope>
    <source>
        <strain evidence="1">KIB-2018</strain>
        <tissue evidence="1">Leaf</tissue>
    </source>
</reference>
<evidence type="ECO:0000313" key="1">
    <source>
        <dbReference type="EMBL" id="KAJ8764655.1"/>
    </source>
</evidence>
<evidence type="ECO:0000313" key="2">
    <source>
        <dbReference type="Proteomes" id="UP001159364"/>
    </source>
</evidence>
<sequence length="113" mass="12244">MLCFIVTLLDPCGIIGVKEEWQAANLLPPTFPSVAAIDDAVSPQCLLGAALSMQPFLPSIVEPVAPLFCVIRMIVLSKLSLLFAMVFSLRVRPRLLHYAMLCSSLSTLIQASV</sequence>
<organism evidence="1 2">
    <name type="scientific">Erythroxylum novogranatense</name>
    <dbReference type="NCBI Taxonomy" id="1862640"/>
    <lineage>
        <taxon>Eukaryota</taxon>
        <taxon>Viridiplantae</taxon>
        <taxon>Streptophyta</taxon>
        <taxon>Embryophyta</taxon>
        <taxon>Tracheophyta</taxon>
        <taxon>Spermatophyta</taxon>
        <taxon>Magnoliopsida</taxon>
        <taxon>eudicotyledons</taxon>
        <taxon>Gunneridae</taxon>
        <taxon>Pentapetalae</taxon>
        <taxon>rosids</taxon>
        <taxon>fabids</taxon>
        <taxon>Malpighiales</taxon>
        <taxon>Erythroxylaceae</taxon>
        <taxon>Erythroxylum</taxon>
    </lineage>
</organism>
<dbReference type="EMBL" id="JAIWQS010000005">
    <property type="protein sequence ID" value="KAJ8764655.1"/>
    <property type="molecule type" value="Genomic_DNA"/>
</dbReference>
<proteinExistence type="predicted"/>
<gene>
    <name evidence="1" type="ORF">K2173_007007</name>
</gene>
<accession>A0AAV8TF43</accession>
<protein>
    <submittedName>
        <fullName evidence="1">Uncharacterized protein</fullName>
    </submittedName>
</protein>
<comment type="caution">
    <text evidence="1">The sequence shown here is derived from an EMBL/GenBank/DDBJ whole genome shotgun (WGS) entry which is preliminary data.</text>
</comment>
<keyword evidence="2" id="KW-1185">Reference proteome</keyword>
<dbReference type="Proteomes" id="UP001159364">
    <property type="component" value="Linkage Group LG05"/>
</dbReference>
<name>A0AAV8TF43_9ROSI</name>
<dbReference type="AlphaFoldDB" id="A0AAV8TF43"/>